<dbReference type="PANTHER" id="PTHR46102">
    <property type="entry name" value="AXIN"/>
    <property type="match status" value="1"/>
</dbReference>
<evidence type="ECO:0000313" key="2">
    <source>
        <dbReference type="EMBL" id="KHN71285.1"/>
    </source>
</evidence>
<dbReference type="AlphaFoldDB" id="A0A0B2UQV6"/>
<dbReference type="EMBL" id="JPKZ01022540">
    <property type="protein sequence ID" value="KHN71285.1"/>
    <property type="molecule type" value="Genomic_DNA"/>
</dbReference>
<dbReference type="GO" id="GO:0090090">
    <property type="term" value="P:negative regulation of canonical Wnt signaling pathway"/>
    <property type="evidence" value="ECO:0007669"/>
    <property type="project" value="InterPro"/>
</dbReference>
<dbReference type="OrthoDB" id="10007451at2759"/>
<dbReference type="GO" id="GO:0005634">
    <property type="term" value="C:nucleus"/>
    <property type="evidence" value="ECO:0007669"/>
    <property type="project" value="TreeGrafter"/>
</dbReference>
<dbReference type="GO" id="GO:0060090">
    <property type="term" value="F:molecular adaptor activity"/>
    <property type="evidence" value="ECO:0007669"/>
    <property type="project" value="TreeGrafter"/>
</dbReference>
<dbReference type="GO" id="GO:0030877">
    <property type="term" value="C:beta-catenin destruction complex"/>
    <property type="evidence" value="ECO:0007669"/>
    <property type="project" value="TreeGrafter"/>
</dbReference>
<protein>
    <submittedName>
        <fullName evidence="2">Axin-like protein pry-1</fullName>
    </submittedName>
</protein>
<dbReference type="GO" id="GO:0008013">
    <property type="term" value="F:beta-catenin binding"/>
    <property type="evidence" value="ECO:0007669"/>
    <property type="project" value="TreeGrafter"/>
</dbReference>
<accession>A0A0B2UQV6</accession>
<dbReference type="Proteomes" id="UP000031036">
    <property type="component" value="Unassembled WGS sequence"/>
</dbReference>
<comment type="caution">
    <text evidence="2">The sequence shown here is derived from an EMBL/GenBank/DDBJ whole genome shotgun (WGS) entry which is preliminary data.</text>
</comment>
<dbReference type="GO" id="GO:0031625">
    <property type="term" value="F:ubiquitin protein ligase binding"/>
    <property type="evidence" value="ECO:0007669"/>
    <property type="project" value="TreeGrafter"/>
</dbReference>
<dbReference type="InterPro" id="IPR043581">
    <property type="entry name" value="Axin-like"/>
</dbReference>
<evidence type="ECO:0000313" key="3">
    <source>
        <dbReference type="Proteomes" id="UP000031036"/>
    </source>
</evidence>
<organism evidence="2 3">
    <name type="scientific">Toxocara canis</name>
    <name type="common">Canine roundworm</name>
    <dbReference type="NCBI Taxonomy" id="6265"/>
    <lineage>
        <taxon>Eukaryota</taxon>
        <taxon>Metazoa</taxon>
        <taxon>Ecdysozoa</taxon>
        <taxon>Nematoda</taxon>
        <taxon>Chromadorea</taxon>
        <taxon>Rhabditida</taxon>
        <taxon>Spirurina</taxon>
        <taxon>Ascaridomorpha</taxon>
        <taxon>Ascaridoidea</taxon>
        <taxon>Toxocaridae</taxon>
        <taxon>Toxocara</taxon>
    </lineage>
</organism>
<dbReference type="PANTHER" id="PTHR46102:SF2">
    <property type="entry name" value="AXIN"/>
    <property type="match status" value="1"/>
</dbReference>
<keyword evidence="3" id="KW-1185">Reference proteome</keyword>
<sequence>MLFKGLRREVSSRVHALSATDPDPTVFDILISPVEQYLRQQHAQFVCSEEFLDAFNRPDEFVAAMSTPKPPRMSLVTPTPSRKPRKSVHQPTLTAEMLLKTQYDRENALGESELEKLYPPAVKAPYVCNATTSKNDSAVSSTFSSDANGQNTTMKLSTIREEQLRGNPATHTLARVERVDCAAVPTHCTEEGRRAFANLLIEKLNVLSARRRRNDVMSQQLRDIEVIFFLFFLPFFFLRNFD</sequence>
<gene>
    <name evidence="2" type="primary">pry-1</name>
    <name evidence="2" type="ORF">Tcan_02399</name>
</gene>
<feature type="region of interest" description="Disordered" evidence="1">
    <location>
        <begin position="64"/>
        <end position="91"/>
    </location>
</feature>
<dbReference type="GO" id="GO:0019901">
    <property type="term" value="F:protein kinase binding"/>
    <property type="evidence" value="ECO:0007669"/>
    <property type="project" value="TreeGrafter"/>
</dbReference>
<dbReference type="GO" id="GO:0005886">
    <property type="term" value="C:plasma membrane"/>
    <property type="evidence" value="ECO:0007669"/>
    <property type="project" value="TreeGrafter"/>
</dbReference>
<name>A0A0B2UQV6_TOXCA</name>
<dbReference type="GO" id="GO:0048468">
    <property type="term" value="P:cell development"/>
    <property type="evidence" value="ECO:0007669"/>
    <property type="project" value="TreeGrafter"/>
</dbReference>
<reference evidence="2 3" key="1">
    <citation type="submission" date="2014-11" db="EMBL/GenBank/DDBJ databases">
        <title>Genetic blueprint of the zoonotic pathogen Toxocara canis.</title>
        <authorList>
            <person name="Zhu X.-Q."/>
            <person name="Korhonen P.K."/>
            <person name="Cai H."/>
            <person name="Young N.D."/>
            <person name="Nejsum P."/>
            <person name="von Samson-Himmelstjerna G."/>
            <person name="Boag P.R."/>
            <person name="Tan P."/>
            <person name="Li Q."/>
            <person name="Min J."/>
            <person name="Yang Y."/>
            <person name="Wang X."/>
            <person name="Fang X."/>
            <person name="Hall R.S."/>
            <person name="Hofmann A."/>
            <person name="Sternberg P.W."/>
            <person name="Jex A.R."/>
            <person name="Gasser R.B."/>
        </authorList>
    </citation>
    <scope>NUCLEOTIDE SEQUENCE [LARGE SCALE GENOMIC DNA]</scope>
    <source>
        <strain evidence="2">PN_DK_2014</strain>
    </source>
</reference>
<dbReference type="STRING" id="6265.A0A0B2UQV6"/>
<proteinExistence type="predicted"/>
<evidence type="ECO:0000256" key="1">
    <source>
        <dbReference type="SAM" id="MobiDB-lite"/>
    </source>
</evidence>
<dbReference type="GO" id="GO:0032436">
    <property type="term" value="P:positive regulation of proteasomal ubiquitin-dependent protein catabolic process"/>
    <property type="evidence" value="ECO:0007669"/>
    <property type="project" value="TreeGrafter"/>
</dbReference>